<reference evidence="2 3" key="1">
    <citation type="submission" date="2019-09" db="EMBL/GenBank/DDBJ databases">
        <title>Whole-genome sequence of the purple sulfur bacterium Thiohalocapsa marina DSM 19078.</title>
        <authorList>
            <person name="Kyndt J.A."/>
            <person name="Meyer T.E."/>
        </authorList>
    </citation>
    <scope>NUCLEOTIDE SEQUENCE [LARGE SCALE GENOMIC DNA]</scope>
    <source>
        <strain evidence="2 3">DSM 19078</strain>
    </source>
</reference>
<evidence type="ECO:0000313" key="2">
    <source>
        <dbReference type="EMBL" id="KAA6187829.1"/>
    </source>
</evidence>
<organism evidence="2 3">
    <name type="scientific">Thiohalocapsa marina</name>
    <dbReference type="NCBI Taxonomy" id="424902"/>
    <lineage>
        <taxon>Bacteria</taxon>
        <taxon>Pseudomonadati</taxon>
        <taxon>Pseudomonadota</taxon>
        <taxon>Gammaproteobacteria</taxon>
        <taxon>Chromatiales</taxon>
        <taxon>Chromatiaceae</taxon>
        <taxon>Thiohalocapsa</taxon>
    </lineage>
</organism>
<sequence>MSERIAVIGSGIAGLASAWLLARQHQVTLIEANDYIGGHTHTIEVPTADGPLPVDTGFIVFNEPNYPLLTRLFRRLGVASRESTMSFSASIGPGRLEYSGDTLNTLFAQRGNLLSPGFLRMLRDMLRFNRRCKALLADGGFDGLSLGDFLQRQGLGTEFQHHYLLPMAAAIWSCPTGTMMDFPAESLARFFNNHGLLNILRRPEWRTVVGGSHSYVKRILSDLGEQHVLFDAAQQVRTRGDEVEVRLGSGAERRFDRVVLACHADQALALLERPDDDTARLLGAFRYQTNRTWLHTDAQLMPRRRAVWASWNYLAEQRQDGERAVSVTYWMNRLQGLPGTTDYLVSLNPLQEPEPERVIAAMDYEHPVFDQAAMDAQRQLHRLQGRDRVHYCGSYFGYGFHEDALKSAVDVADQLGIDTRWLTTNTADTDPTHA</sequence>
<dbReference type="InterPro" id="IPR050464">
    <property type="entry name" value="Zeta_carotene_desat/Oxidored"/>
</dbReference>
<dbReference type="RefSeq" id="WP_150089458.1">
    <property type="nucleotide sequence ID" value="NZ_JBFUOH010000103.1"/>
</dbReference>
<dbReference type="Gene3D" id="3.50.50.60">
    <property type="entry name" value="FAD/NAD(P)-binding domain"/>
    <property type="match status" value="1"/>
</dbReference>
<dbReference type="InterPro" id="IPR002937">
    <property type="entry name" value="Amino_oxidase"/>
</dbReference>
<evidence type="ECO:0000313" key="3">
    <source>
        <dbReference type="Proteomes" id="UP000322981"/>
    </source>
</evidence>
<dbReference type="GO" id="GO:0016491">
    <property type="term" value="F:oxidoreductase activity"/>
    <property type="evidence" value="ECO:0007669"/>
    <property type="project" value="InterPro"/>
</dbReference>
<feature type="domain" description="Amine oxidase" evidence="1">
    <location>
        <begin position="12"/>
        <end position="268"/>
    </location>
</feature>
<evidence type="ECO:0000259" key="1">
    <source>
        <dbReference type="Pfam" id="PF01593"/>
    </source>
</evidence>
<dbReference type="SUPFAM" id="SSF51905">
    <property type="entry name" value="FAD/NAD(P)-binding domain"/>
    <property type="match status" value="1"/>
</dbReference>
<comment type="caution">
    <text evidence="2">The sequence shown here is derived from an EMBL/GenBank/DDBJ whole genome shotgun (WGS) entry which is preliminary data.</text>
</comment>
<dbReference type="PANTHER" id="PTHR42923:SF17">
    <property type="entry name" value="AMINE OXIDASE DOMAIN-CONTAINING PROTEIN"/>
    <property type="match status" value="1"/>
</dbReference>
<dbReference type="AlphaFoldDB" id="A0A5M8FVV1"/>
<dbReference type="OrthoDB" id="20837at2"/>
<name>A0A5M8FVV1_9GAMM</name>
<dbReference type="Proteomes" id="UP000322981">
    <property type="component" value="Unassembled WGS sequence"/>
</dbReference>
<dbReference type="FunFam" id="1.10.405.20:FF:000001">
    <property type="entry name" value="Amine oxidase"/>
    <property type="match status" value="1"/>
</dbReference>
<proteinExistence type="predicted"/>
<dbReference type="PANTHER" id="PTHR42923">
    <property type="entry name" value="PROTOPORPHYRINOGEN OXIDASE"/>
    <property type="match status" value="1"/>
</dbReference>
<dbReference type="EMBL" id="VWXX01000001">
    <property type="protein sequence ID" value="KAA6187829.1"/>
    <property type="molecule type" value="Genomic_DNA"/>
</dbReference>
<dbReference type="InterPro" id="IPR036188">
    <property type="entry name" value="FAD/NAD-bd_sf"/>
</dbReference>
<protein>
    <submittedName>
        <fullName evidence="2">FAD-dependent oxidoreductase</fullName>
    </submittedName>
</protein>
<dbReference type="Pfam" id="PF01593">
    <property type="entry name" value="Amino_oxidase"/>
    <property type="match status" value="1"/>
</dbReference>
<keyword evidence="3" id="KW-1185">Reference proteome</keyword>
<gene>
    <name evidence="2" type="ORF">F2Q65_00890</name>
</gene>
<dbReference type="Gene3D" id="3.30.70.1990">
    <property type="match status" value="1"/>
</dbReference>
<accession>A0A5M8FVV1</accession>
<dbReference type="Gene3D" id="1.10.405.20">
    <property type="match status" value="1"/>
</dbReference>